<accession>A0A224X2E0</accession>
<dbReference type="Proteomes" id="UP000218689">
    <property type="component" value="Unassembled WGS sequence"/>
</dbReference>
<dbReference type="RefSeq" id="WP_094785331.1">
    <property type="nucleotide sequence ID" value="NZ_BEDT01000005.1"/>
</dbReference>
<gene>
    <name evidence="1" type="ORF">RsY01_1935</name>
</gene>
<evidence type="ECO:0000313" key="1">
    <source>
        <dbReference type="EMBL" id="GAX48319.1"/>
    </source>
</evidence>
<organism evidence="1 2">
    <name type="scientific">Pseudolactococcus reticulitermitis</name>
    <dbReference type="NCBI Taxonomy" id="2025039"/>
    <lineage>
        <taxon>Bacteria</taxon>
        <taxon>Bacillati</taxon>
        <taxon>Bacillota</taxon>
        <taxon>Bacilli</taxon>
        <taxon>Lactobacillales</taxon>
        <taxon>Streptococcaceae</taxon>
        <taxon>Pseudolactococcus</taxon>
    </lineage>
</organism>
<dbReference type="EMBL" id="BEDT01000005">
    <property type="protein sequence ID" value="GAX48319.1"/>
    <property type="molecule type" value="Genomic_DNA"/>
</dbReference>
<protein>
    <recommendedName>
        <fullName evidence="3">Type VII secretion effector</fullName>
    </recommendedName>
</protein>
<reference evidence="2" key="1">
    <citation type="submission" date="2017-08" db="EMBL/GenBank/DDBJ databases">
        <title>Draft genome sequence of Lactococcus sp. strain Rs-Y01, isolated from the gut of the lower termite Reticulitermes speratus.</title>
        <authorList>
            <person name="Ohkuma M."/>
            <person name="Yuki M."/>
        </authorList>
    </citation>
    <scope>NUCLEOTIDE SEQUENCE [LARGE SCALE GENOMIC DNA]</scope>
    <source>
        <strain evidence="2">Rs-Y01</strain>
    </source>
</reference>
<comment type="caution">
    <text evidence="1">The sequence shown here is derived from an EMBL/GenBank/DDBJ whole genome shotgun (WGS) entry which is preliminary data.</text>
</comment>
<evidence type="ECO:0000313" key="2">
    <source>
        <dbReference type="Proteomes" id="UP000218689"/>
    </source>
</evidence>
<name>A0A224X2E0_9LACT</name>
<keyword evidence="2" id="KW-1185">Reference proteome</keyword>
<sequence>MAIVSDINKANQAVSKFKTTSTSSATTVNVSISDATSMQNGMKFANNIVSRTNSLNQKIYQDSKALPAYAEKLKLADAQGEKLFKTILPKF</sequence>
<evidence type="ECO:0008006" key="3">
    <source>
        <dbReference type="Google" id="ProtNLM"/>
    </source>
</evidence>
<proteinExistence type="predicted"/>
<dbReference type="AlphaFoldDB" id="A0A224X2E0"/>